<gene>
    <name evidence="13" type="ORF">VF00_C0001G0150</name>
</gene>
<keyword evidence="8" id="KW-0238">DNA-binding</keyword>
<comment type="function">
    <text evidence="9">Confers DNA tethering and processivity to DNA polymerases and other proteins. Acts as a clamp, forming a ring around DNA (a reaction catalyzed by the clamp-loading complex) which diffuses in an ATP-independent manner freely and bidirectionally along dsDNA. Initially characterized for its ability to contact the catalytic subunit of DNA polymerase III (Pol III), a complex, multichain enzyme responsible for most of the replicative synthesis in bacteria; Pol III exhibits 3'-5' exonuclease proofreading activity. The beta chain is required for initiation of replication as well as for processivity of DNA replication.</text>
</comment>
<dbReference type="GO" id="GO:0003677">
    <property type="term" value="F:DNA binding"/>
    <property type="evidence" value="ECO:0007669"/>
    <property type="project" value="UniProtKB-UniRule"/>
</dbReference>
<dbReference type="Pfam" id="PF02768">
    <property type="entry name" value="DNA_pol3_beta_3"/>
    <property type="match status" value="1"/>
</dbReference>
<dbReference type="Proteomes" id="UP000034913">
    <property type="component" value="Unassembled WGS sequence"/>
</dbReference>
<evidence type="ECO:0000256" key="9">
    <source>
        <dbReference type="PIRNR" id="PIRNR000804"/>
    </source>
</evidence>
<dbReference type="PIRSF" id="PIRSF000804">
    <property type="entry name" value="DNA_pol_III_b"/>
    <property type="match status" value="1"/>
</dbReference>
<dbReference type="EMBL" id="LCRB01000001">
    <property type="protein sequence ID" value="KKW27215.1"/>
    <property type="molecule type" value="Genomic_DNA"/>
</dbReference>
<dbReference type="SMART" id="SM00480">
    <property type="entry name" value="POL3Bc"/>
    <property type="match status" value="1"/>
</dbReference>
<comment type="similarity">
    <text evidence="2 9">Belongs to the beta sliding clamp family.</text>
</comment>
<dbReference type="NCBIfam" id="TIGR00663">
    <property type="entry name" value="dnan"/>
    <property type="match status" value="1"/>
</dbReference>
<dbReference type="GO" id="GO:0005737">
    <property type="term" value="C:cytoplasm"/>
    <property type="evidence" value="ECO:0007669"/>
    <property type="project" value="UniProtKB-SubCell"/>
</dbReference>
<evidence type="ECO:0000256" key="4">
    <source>
        <dbReference type="ARBA" id="ARBA00022679"/>
    </source>
</evidence>
<evidence type="ECO:0000256" key="5">
    <source>
        <dbReference type="ARBA" id="ARBA00022695"/>
    </source>
</evidence>
<keyword evidence="7 9" id="KW-0239">DNA-directed DNA polymerase</keyword>
<keyword evidence="4 9" id="KW-0808">Transferase</keyword>
<feature type="domain" description="DNA polymerase III beta sliding clamp central" evidence="11">
    <location>
        <begin position="140"/>
        <end position="251"/>
    </location>
</feature>
<keyword evidence="6 9" id="KW-0235">DNA replication</keyword>
<keyword evidence="5 9" id="KW-0548">Nucleotidyltransferase</keyword>
<evidence type="ECO:0000256" key="1">
    <source>
        <dbReference type="ARBA" id="ARBA00004496"/>
    </source>
</evidence>
<dbReference type="PANTHER" id="PTHR30478">
    <property type="entry name" value="DNA POLYMERASE III SUBUNIT BETA"/>
    <property type="match status" value="1"/>
</dbReference>
<dbReference type="AlphaFoldDB" id="A0A0G1X8U6"/>
<dbReference type="GO" id="GO:0008408">
    <property type="term" value="F:3'-5' exonuclease activity"/>
    <property type="evidence" value="ECO:0007669"/>
    <property type="project" value="InterPro"/>
</dbReference>
<dbReference type="InterPro" id="IPR001001">
    <property type="entry name" value="DNA_polIII_beta"/>
</dbReference>
<dbReference type="SUPFAM" id="SSF55979">
    <property type="entry name" value="DNA clamp"/>
    <property type="match status" value="3"/>
</dbReference>
<dbReference type="PANTHER" id="PTHR30478:SF0">
    <property type="entry name" value="BETA SLIDING CLAMP"/>
    <property type="match status" value="1"/>
</dbReference>
<evidence type="ECO:0000256" key="6">
    <source>
        <dbReference type="ARBA" id="ARBA00022705"/>
    </source>
</evidence>
<sequence length="375" mass="40420">MNEEISIKEGVDISVSVVLDKIKGALQGVERVVSSRSTLPILNNVLIRTSKNGVEVMATDLEIGLRFFLGGKVEREGVITVPGRTLVSLVNSLHGDTLSLESKGNILQVSCGETRASINGMPADDFPVIPEVEGGKVVKVKSEQFKNLLSQVDFAASGEDSRPVLTGVYLIYDGGTLTAVATDSYRLSEAMAKDKLGEDFNVIIPARTLQEVRRLVGEAAEFELRIGENQIMVITDSATLVSRIIEGEYPNYKQIIPPTSETTIEMDVQEFSDAIKTAAIFSMEGSNTVRLNVAASGLVEVVSESSQVGNFTSKLKAEVKGPGGEISFNAKYLLDGMNSFDTPRFTLGMTGKTAAGVFRPSGVEDRLYLVMPLRS</sequence>
<dbReference type="Gene3D" id="3.70.10.10">
    <property type="match status" value="1"/>
</dbReference>
<evidence type="ECO:0000259" key="12">
    <source>
        <dbReference type="Pfam" id="PF02768"/>
    </source>
</evidence>
<evidence type="ECO:0000256" key="7">
    <source>
        <dbReference type="ARBA" id="ARBA00022932"/>
    </source>
</evidence>
<evidence type="ECO:0000259" key="11">
    <source>
        <dbReference type="Pfam" id="PF02767"/>
    </source>
</evidence>
<organism evidence="13 14">
    <name type="scientific">candidate division Kazan bacterium GW2011_GWB1_52_7</name>
    <dbReference type="NCBI Taxonomy" id="1620414"/>
    <lineage>
        <taxon>Bacteria</taxon>
        <taxon>Bacteria division Kazan-3B-28</taxon>
    </lineage>
</organism>
<dbReference type="InterPro" id="IPR022635">
    <property type="entry name" value="DNA_polIII_beta_C"/>
</dbReference>
<dbReference type="Pfam" id="PF02767">
    <property type="entry name" value="DNA_pol3_beta_2"/>
    <property type="match status" value="1"/>
</dbReference>
<reference evidence="13 14" key="1">
    <citation type="journal article" date="2015" name="Nature">
        <title>rRNA introns, odd ribosomes, and small enigmatic genomes across a large radiation of phyla.</title>
        <authorList>
            <person name="Brown C.T."/>
            <person name="Hug L.A."/>
            <person name="Thomas B.C."/>
            <person name="Sharon I."/>
            <person name="Castelle C.J."/>
            <person name="Singh A."/>
            <person name="Wilkins M.J."/>
            <person name="Williams K.H."/>
            <person name="Banfield J.F."/>
        </authorList>
    </citation>
    <scope>NUCLEOTIDE SEQUENCE [LARGE SCALE GENOMIC DNA]</scope>
</reference>
<dbReference type="InterPro" id="IPR022634">
    <property type="entry name" value="DNA_polIII_beta_N"/>
</dbReference>
<feature type="domain" description="DNA polymerase III beta sliding clamp C-terminal" evidence="12">
    <location>
        <begin position="253"/>
        <end position="374"/>
    </location>
</feature>
<accession>A0A0G1X8U6</accession>
<dbReference type="GO" id="GO:0009360">
    <property type="term" value="C:DNA polymerase III complex"/>
    <property type="evidence" value="ECO:0007669"/>
    <property type="project" value="InterPro"/>
</dbReference>
<comment type="subcellular location">
    <subcellularLocation>
        <location evidence="1 9">Cytoplasm</location>
    </subcellularLocation>
</comment>
<dbReference type="CDD" id="cd00140">
    <property type="entry name" value="beta_clamp"/>
    <property type="match status" value="1"/>
</dbReference>
<evidence type="ECO:0000256" key="3">
    <source>
        <dbReference type="ARBA" id="ARBA00022490"/>
    </source>
</evidence>
<protein>
    <recommendedName>
        <fullName evidence="9">Beta sliding clamp</fullName>
    </recommendedName>
</protein>
<proteinExistence type="inferred from homology"/>
<dbReference type="Gene3D" id="3.10.150.10">
    <property type="entry name" value="DNA Polymerase III, subunit A, domain 2"/>
    <property type="match status" value="1"/>
</dbReference>
<comment type="subunit">
    <text evidence="9">Forms a ring-shaped head-to-tail homodimer around DNA.</text>
</comment>
<feature type="domain" description="DNA polymerase III beta sliding clamp N-terminal" evidence="10">
    <location>
        <begin position="18"/>
        <end position="130"/>
    </location>
</feature>
<dbReference type="PATRIC" id="fig|1620414.3.peg.158"/>
<dbReference type="InterPro" id="IPR046938">
    <property type="entry name" value="DNA_clamp_sf"/>
</dbReference>
<name>A0A0G1X8U6_UNCK3</name>
<comment type="caution">
    <text evidence="13">The sequence shown here is derived from an EMBL/GenBank/DDBJ whole genome shotgun (WGS) entry which is preliminary data.</text>
</comment>
<evidence type="ECO:0000256" key="8">
    <source>
        <dbReference type="ARBA" id="ARBA00023125"/>
    </source>
</evidence>
<evidence type="ECO:0000256" key="2">
    <source>
        <dbReference type="ARBA" id="ARBA00010752"/>
    </source>
</evidence>
<dbReference type="GO" id="GO:0003887">
    <property type="term" value="F:DNA-directed DNA polymerase activity"/>
    <property type="evidence" value="ECO:0007669"/>
    <property type="project" value="UniProtKB-UniRule"/>
</dbReference>
<keyword evidence="3 9" id="KW-0963">Cytoplasm</keyword>
<dbReference type="Pfam" id="PF00712">
    <property type="entry name" value="DNA_pol3_beta"/>
    <property type="match status" value="1"/>
</dbReference>
<dbReference type="InterPro" id="IPR022637">
    <property type="entry name" value="DNA_polIII_beta_cen"/>
</dbReference>
<evidence type="ECO:0000313" key="13">
    <source>
        <dbReference type="EMBL" id="KKW27215.1"/>
    </source>
</evidence>
<dbReference type="GO" id="GO:0006271">
    <property type="term" value="P:DNA strand elongation involved in DNA replication"/>
    <property type="evidence" value="ECO:0007669"/>
    <property type="project" value="TreeGrafter"/>
</dbReference>
<evidence type="ECO:0000259" key="10">
    <source>
        <dbReference type="Pfam" id="PF00712"/>
    </source>
</evidence>
<evidence type="ECO:0000313" key="14">
    <source>
        <dbReference type="Proteomes" id="UP000034913"/>
    </source>
</evidence>